<protein>
    <submittedName>
        <fullName evidence="2">Uncharacterized protein</fullName>
    </submittedName>
</protein>
<reference evidence="2" key="1">
    <citation type="journal article" date="2021" name="Proc. Natl. Acad. Sci. U.S.A.">
        <title>Three genomes in the algal genus Volvox reveal the fate of a haploid sex-determining region after a transition to homothallism.</title>
        <authorList>
            <person name="Yamamoto K."/>
            <person name="Hamaji T."/>
            <person name="Kawai-Toyooka H."/>
            <person name="Matsuzaki R."/>
            <person name="Takahashi F."/>
            <person name="Nishimura Y."/>
            <person name="Kawachi M."/>
            <person name="Noguchi H."/>
            <person name="Minakuchi Y."/>
            <person name="Umen J.G."/>
            <person name="Toyoda A."/>
            <person name="Nozaki H."/>
        </authorList>
    </citation>
    <scope>NUCLEOTIDE SEQUENCE</scope>
    <source>
        <strain evidence="2">NIES-3785</strain>
    </source>
</reference>
<name>A0A8J4GL70_9CHLO</name>
<sequence>LTELSKLDSLSLVGCMDCPGGTAQAAETYRRLLLALPALRQLRLPMAVAVTVNSASAALLDNEDEDENEDYARDSGEGIGTAGCDGSGCSGIGTGGLLTGLRTRWGEDSGASDDPVWCGGSSTGSSSPHGTYMGPRCTTGHESMPGSGSSSTTLSRIACCCRCEPALAHSIGTASHSPVRAPSSPSRVKTAHSFQTKTAGGGSGSRYRAFFCTRAAAAAAAATACQQPQRRQQSFQADVKFTFPPRLQDLTIPLCSLNRPIFVAVCAAYGCDGHGDAEGDGCDCAVATLRSDGPMSASAFAGPHSTNVDGTAIGGTDSGGGGNSNSLRALHIATLGGYSHWEGSFLKSLHDFELLSRLRCLETLHLRIDPGTIRLYSSTMQAYFQNLLMLRNLKDLRVSEAQPPACFSIRNPLSFSHHPAVLGSLLATAAAAKDGGAPLTQSPPSLPRLLLPPSPRTCPLMPTPPPSPRHSLMPPPTRTSATVIARVSELPSAALQLLRRQWPHLSTLQFFSETIIRGSEGQLLVSESPSAVGLLPPPCACCTTPCLMAVVEPSIGRWGRAEYANLRCDLDETCKRENT</sequence>
<feature type="region of interest" description="Disordered" evidence="1">
    <location>
        <begin position="434"/>
        <end position="477"/>
    </location>
</feature>
<feature type="non-terminal residue" evidence="2">
    <location>
        <position position="579"/>
    </location>
</feature>
<dbReference type="Proteomes" id="UP000722791">
    <property type="component" value="Unassembled WGS sequence"/>
</dbReference>
<dbReference type="EMBL" id="BNCQ01000033">
    <property type="protein sequence ID" value="GIM10167.1"/>
    <property type="molecule type" value="Genomic_DNA"/>
</dbReference>
<feature type="compositionally biased region" description="Pro residues" evidence="1">
    <location>
        <begin position="444"/>
        <end position="477"/>
    </location>
</feature>
<evidence type="ECO:0000256" key="1">
    <source>
        <dbReference type="SAM" id="MobiDB-lite"/>
    </source>
</evidence>
<gene>
    <name evidence="2" type="ORF">Vretimale_13920</name>
</gene>
<evidence type="ECO:0000313" key="2">
    <source>
        <dbReference type="EMBL" id="GIM10167.1"/>
    </source>
</evidence>
<dbReference type="AlphaFoldDB" id="A0A8J4GL70"/>
<comment type="caution">
    <text evidence="2">The sequence shown here is derived from an EMBL/GenBank/DDBJ whole genome shotgun (WGS) entry which is preliminary data.</text>
</comment>
<accession>A0A8J4GL70</accession>
<feature type="compositionally biased region" description="Low complexity" evidence="1">
    <location>
        <begin position="434"/>
        <end position="443"/>
    </location>
</feature>
<feature type="region of interest" description="Disordered" evidence="1">
    <location>
        <begin position="110"/>
        <end position="131"/>
    </location>
</feature>
<evidence type="ECO:0000313" key="3">
    <source>
        <dbReference type="Proteomes" id="UP000722791"/>
    </source>
</evidence>
<organism evidence="2 3">
    <name type="scientific">Volvox reticuliferus</name>
    <dbReference type="NCBI Taxonomy" id="1737510"/>
    <lineage>
        <taxon>Eukaryota</taxon>
        <taxon>Viridiplantae</taxon>
        <taxon>Chlorophyta</taxon>
        <taxon>core chlorophytes</taxon>
        <taxon>Chlorophyceae</taxon>
        <taxon>CS clade</taxon>
        <taxon>Chlamydomonadales</taxon>
        <taxon>Volvocaceae</taxon>
        <taxon>Volvox</taxon>
    </lineage>
</organism>
<feature type="region of interest" description="Disordered" evidence="1">
    <location>
        <begin position="174"/>
        <end position="200"/>
    </location>
</feature>
<proteinExistence type="predicted"/>
<feature type="compositionally biased region" description="Low complexity" evidence="1">
    <location>
        <begin position="174"/>
        <end position="188"/>
    </location>
</feature>